<dbReference type="GO" id="GO:0033068">
    <property type="term" value="P:macrolide biosynthetic process"/>
    <property type="evidence" value="ECO:0007669"/>
    <property type="project" value="UniProtKB-ARBA"/>
</dbReference>
<dbReference type="InterPro" id="IPR009081">
    <property type="entry name" value="PP-bd_ACP"/>
</dbReference>
<organism evidence="11 12">
    <name type="scientific">Actinocrispum wychmicini</name>
    <dbReference type="NCBI Taxonomy" id="1213861"/>
    <lineage>
        <taxon>Bacteria</taxon>
        <taxon>Bacillati</taxon>
        <taxon>Actinomycetota</taxon>
        <taxon>Actinomycetes</taxon>
        <taxon>Pseudonocardiales</taxon>
        <taxon>Pseudonocardiaceae</taxon>
        <taxon>Actinocrispum</taxon>
    </lineage>
</organism>
<dbReference type="Gene3D" id="3.10.129.110">
    <property type="entry name" value="Polyketide synthase dehydratase"/>
    <property type="match status" value="1"/>
</dbReference>
<dbReference type="InterPro" id="IPR014030">
    <property type="entry name" value="Ketoacyl_synth_N"/>
</dbReference>
<dbReference type="InterPro" id="IPR049552">
    <property type="entry name" value="PKS_DH_N"/>
</dbReference>
<feature type="domain" description="PKS/mFAS DH" evidence="10">
    <location>
        <begin position="2180"/>
        <end position="2435"/>
    </location>
</feature>
<dbReference type="Proteomes" id="UP000295680">
    <property type="component" value="Unassembled WGS sequence"/>
</dbReference>
<dbReference type="InterPro" id="IPR055123">
    <property type="entry name" value="SpnB-like_Rossmann"/>
</dbReference>
<dbReference type="InterPro" id="IPR049900">
    <property type="entry name" value="PKS_mFAS_DH"/>
</dbReference>
<dbReference type="InterPro" id="IPR042104">
    <property type="entry name" value="PKS_dehydratase_sf"/>
</dbReference>
<dbReference type="SUPFAM" id="SSF52151">
    <property type="entry name" value="FabD/lysophospholipase-like"/>
    <property type="match status" value="3"/>
</dbReference>
<evidence type="ECO:0000256" key="3">
    <source>
        <dbReference type="ARBA" id="ARBA00022679"/>
    </source>
</evidence>
<dbReference type="InterPro" id="IPR016035">
    <property type="entry name" value="Acyl_Trfase/lysoPLipase"/>
</dbReference>
<dbReference type="Gene3D" id="3.30.70.3290">
    <property type="match status" value="3"/>
</dbReference>
<evidence type="ECO:0000256" key="2">
    <source>
        <dbReference type="ARBA" id="ARBA00022553"/>
    </source>
</evidence>
<dbReference type="Gene3D" id="3.30.70.250">
    <property type="entry name" value="Malonyl-CoA ACP transacylase, ACP-binding"/>
    <property type="match status" value="1"/>
</dbReference>
<keyword evidence="2" id="KW-0597">Phosphoprotein</keyword>
<evidence type="ECO:0000313" key="12">
    <source>
        <dbReference type="Proteomes" id="UP000295680"/>
    </source>
</evidence>
<dbReference type="Pfam" id="PF22621">
    <property type="entry name" value="CurL-like_PKS_C"/>
    <property type="match status" value="1"/>
</dbReference>
<dbReference type="InterPro" id="IPR036736">
    <property type="entry name" value="ACP-like_sf"/>
</dbReference>
<feature type="domain" description="Carrier" evidence="8">
    <location>
        <begin position="1252"/>
        <end position="1327"/>
    </location>
</feature>
<evidence type="ECO:0000259" key="10">
    <source>
        <dbReference type="PROSITE" id="PS52019"/>
    </source>
</evidence>
<dbReference type="GO" id="GO:0004315">
    <property type="term" value="F:3-oxoacyl-[acyl-carrier-protein] synthase activity"/>
    <property type="evidence" value="ECO:0007669"/>
    <property type="project" value="InterPro"/>
</dbReference>
<feature type="domain" description="Ketosynthase family 3 (KS3)" evidence="9">
    <location>
        <begin position="2936"/>
        <end position="3344"/>
    </location>
</feature>
<evidence type="ECO:0000256" key="7">
    <source>
        <dbReference type="PROSITE-ProRule" id="PRU01363"/>
    </source>
</evidence>
<dbReference type="InterPro" id="IPR020841">
    <property type="entry name" value="PKS_Beta-ketoAc_synthase_dom"/>
</dbReference>
<dbReference type="Pfam" id="PF02801">
    <property type="entry name" value="Ketoacyl-synt_C"/>
    <property type="match status" value="3"/>
</dbReference>
<dbReference type="InterPro" id="IPR050091">
    <property type="entry name" value="PKS_NRPS_Biosynth_Enz"/>
</dbReference>
<dbReference type="SUPFAM" id="SSF47336">
    <property type="entry name" value="ACP-like"/>
    <property type="match status" value="3"/>
</dbReference>
<evidence type="ECO:0000313" key="11">
    <source>
        <dbReference type="EMBL" id="TCO62331.1"/>
    </source>
</evidence>
<dbReference type="InterPro" id="IPR013968">
    <property type="entry name" value="PKS_KR"/>
</dbReference>
<dbReference type="Pfam" id="PF14765">
    <property type="entry name" value="PS-DH"/>
    <property type="match status" value="1"/>
</dbReference>
<feature type="domain" description="Carrier" evidence="8">
    <location>
        <begin position="3786"/>
        <end position="3861"/>
    </location>
</feature>
<evidence type="ECO:0000259" key="8">
    <source>
        <dbReference type="PROSITE" id="PS50075"/>
    </source>
</evidence>
<dbReference type="InterPro" id="IPR020807">
    <property type="entry name" value="PKS_DH"/>
</dbReference>
<feature type="active site" description="Proton acceptor; for dehydratase activity" evidence="7">
    <location>
        <position position="2212"/>
    </location>
</feature>
<dbReference type="GO" id="GO:0031177">
    <property type="term" value="F:phosphopantetheine binding"/>
    <property type="evidence" value="ECO:0007669"/>
    <property type="project" value="InterPro"/>
</dbReference>
<dbReference type="FunFam" id="1.10.1200.10:FF:000007">
    <property type="entry name" value="Probable polyketide synthase pks17"/>
    <property type="match status" value="1"/>
</dbReference>
<feature type="region of interest" description="N-terminal hotdog fold" evidence="7">
    <location>
        <begin position="2180"/>
        <end position="2301"/>
    </location>
</feature>
<dbReference type="EMBL" id="SLWS01000002">
    <property type="protein sequence ID" value="TCO62331.1"/>
    <property type="molecule type" value="Genomic_DNA"/>
</dbReference>
<dbReference type="InterPro" id="IPR014031">
    <property type="entry name" value="Ketoacyl_synth_C"/>
</dbReference>
<dbReference type="PROSITE" id="PS00012">
    <property type="entry name" value="PHOSPHOPANTETHEINE"/>
    <property type="match status" value="2"/>
</dbReference>
<dbReference type="PROSITE" id="PS00606">
    <property type="entry name" value="KS3_1"/>
    <property type="match status" value="1"/>
</dbReference>
<dbReference type="SUPFAM" id="SSF55048">
    <property type="entry name" value="Probable ACP-binding domain of malonyl-CoA ACP transacylase"/>
    <property type="match status" value="3"/>
</dbReference>
<reference evidence="11 12" key="1">
    <citation type="submission" date="2019-03" db="EMBL/GenBank/DDBJ databases">
        <title>Genomic Encyclopedia of Type Strains, Phase IV (KMG-IV): sequencing the most valuable type-strain genomes for metagenomic binning, comparative biology and taxonomic classification.</title>
        <authorList>
            <person name="Goeker M."/>
        </authorList>
    </citation>
    <scope>NUCLEOTIDE SEQUENCE [LARGE SCALE GENOMIC DNA]</scope>
    <source>
        <strain evidence="11 12">DSM 45934</strain>
    </source>
</reference>
<dbReference type="Gene3D" id="1.10.287.1960">
    <property type="match status" value="1"/>
</dbReference>
<feature type="active site" description="Proton donor; for dehydratase activity" evidence="7">
    <location>
        <position position="2363"/>
    </location>
</feature>
<feature type="domain" description="Ketosynthase family 3 (KS3)" evidence="9">
    <location>
        <begin position="38"/>
        <end position="437"/>
    </location>
</feature>
<dbReference type="CDD" id="cd00833">
    <property type="entry name" value="PKS"/>
    <property type="match status" value="3"/>
</dbReference>
<dbReference type="InterPro" id="IPR006162">
    <property type="entry name" value="Ppantetheine_attach_site"/>
</dbReference>
<dbReference type="RefSeq" id="WP_243726771.1">
    <property type="nucleotide sequence ID" value="NZ_SLWS01000002.1"/>
</dbReference>
<dbReference type="InterPro" id="IPR049551">
    <property type="entry name" value="PKS_DH_C"/>
</dbReference>
<dbReference type="SUPFAM" id="SSF51735">
    <property type="entry name" value="NAD(P)-binding Rossmann-fold domains"/>
    <property type="match status" value="4"/>
</dbReference>
<protein>
    <submittedName>
        <fullName evidence="11">Acyl transferase domain-containing protein</fullName>
    </submittedName>
</protein>
<evidence type="ECO:0000256" key="1">
    <source>
        <dbReference type="ARBA" id="ARBA00022450"/>
    </source>
</evidence>
<keyword evidence="3 11" id="KW-0808">Transferase</keyword>
<evidence type="ECO:0000256" key="6">
    <source>
        <dbReference type="ARBA" id="ARBA00023315"/>
    </source>
</evidence>
<dbReference type="PROSITE" id="PS52019">
    <property type="entry name" value="PKS_MFAS_DH"/>
    <property type="match status" value="1"/>
</dbReference>
<dbReference type="Gene3D" id="1.10.1200.10">
    <property type="entry name" value="ACP-like"/>
    <property type="match status" value="3"/>
</dbReference>
<feature type="region of interest" description="C-terminal hotdog fold" evidence="7">
    <location>
        <begin position="2311"/>
        <end position="2435"/>
    </location>
</feature>
<dbReference type="InterPro" id="IPR016039">
    <property type="entry name" value="Thiolase-like"/>
</dbReference>
<dbReference type="InterPro" id="IPR016036">
    <property type="entry name" value="Malonyl_transacylase_ACP-bd"/>
</dbReference>
<dbReference type="Pfam" id="PF16197">
    <property type="entry name" value="KAsynt_C_assoc"/>
    <property type="match status" value="2"/>
</dbReference>
<feature type="domain" description="Ketosynthase family 3 (KS3)" evidence="9">
    <location>
        <begin position="1343"/>
        <end position="1750"/>
    </location>
</feature>
<dbReference type="InterPro" id="IPR014043">
    <property type="entry name" value="Acyl_transferase_dom"/>
</dbReference>
<gene>
    <name evidence="11" type="ORF">EV192_102468</name>
</gene>
<dbReference type="FunFam" id="3.40.47.10:FF:000019">
    <property type="entry name" value="Polyketide synthase type I"/>
    <property type="match status" value="3"/>
</dbReference>
<comment type="caution">
    <text evidence="11">The sequence shown here is derived from an EMBL/GenBank/DDBJ whole genome shotgun (WGS) entry which is preliminary data.</text>
</comment>
<dbReference type="InterPro" id="IPR036299">
    <property type="entry name" value="Polyketide_synth_docking_sf"/>
</dbReference>
<dbReference type="InterPro" id="IPR036291">
    <property type="entry name" value="NAD(P)-bd_dom_sf"/>
</dbReference>
<proteinExistence type="predicted"/>
<keyword evidence="1" id="KW-0596">Phosphopantetheine</keyword>
<evidence type="ECO:0000256" key="4">
    <source>
        <dbReference type="ARBA" id="ARBA00022737"/>
    </source>
</evidence>
<feature type="domain" description="Carrier" evidence="8">
    <location>
        <begin position="2844"/>
        <end position="2920"/>
    </location>
</feature>
<dbReference type="GO" id="GO:0006633">
    <property type="term" value="P:fatty acid biosynthetic process"/>
    <property type="evidence" value="ECO:0007669"/>
    <property type="project" value="InterPro"/>
</dbReference>
<dbReference type="InterPro" id="IPR001227">
    <property type="entry name" value="Ac_transferase_dom_sf"/>
</dbReference>
<keyword evidence="4" id="KW-0677">Repeat</keyword>
<accession>A0A4R2JQ43</accession>
<evidence type="ECO:0000256" key="5">
    <source>
        <dbReference type="ARBA" id="ARBA00023268"/>
    </source>
</evidence>
<dbReference type="SMART" id="SM00827">
    <property type="entry name" value="PKS_AT"/>
    <property type="match status" value="3"/>
</dbReference>
<dbReference type="Gene3D" id="3.40.366.10">
    <property type="entry name" value="Malonyl-Coenzyme A Acyl Carrier Protein, domain 2"/>
    <property type="match status" value="3"/>
</dbReference>
<dbReference type="InterPro" id="IPR018201">
    <property type="entry name" value="Ketoacyl_synth_AS"/>
</dbReference>
<dbReference type="Pfam" id="PF22953">
    <property type="entry name" value="SpnB_Rossmann"/>
    <property type="match status" value="1"/>
</dbReference>
<dbReference type="Pfam" id="PF00550">
    <property type="entry name" value="PP-binding"/>
    <property type="match status" value="3"/>
</dbReference>
<sequence>MTDTEDLLAGSSISTAERLRGYLKRVTAELHQTRQRLREPIAIVGMSCRYPGGVSSPDDLWRLVSAGEDAISASPVDRGWAAVGGFLADAAGFDAEFFGISAREATAMDPQQRLLLETAWEAVEHARINPASLRGTDTGVFVGVIAQDYAAQLSDESEGYLLTGNTTSVASGRVSYALGLQGPAVTIDTACSSSLVAMHVAMQALRQGDCALALAGGATVMATPDIFAEFGRQHGLSPDGRCKSFAAAADGTGFAEGVGLVVLERLADAQRNGHEVLAVIRGSAVNSDGASNGLTAPNGLAQETVIRQALSSAQLDPADIDAIEAHGTGTALGDPIEAEALVTTYGEGRERPLWLGSVKSNIGHTQAAAGVAGVIKMVLAMRHGTLPRTLHVDAPSPHVTWSNVALLTEPVPWPEPRRAGVSSFGISGTNAHLILEQAPDTEKTSKSRVSPVPWIVSARTEPALRAQAERLRAYVDQDLADVGFSLATTRATMDHRAVVVADNREDFLRGLDALAQGEPVVHGKVAFLFPGQGSQRAGMGRELSECFPVFAQAFEEVCSYLDPALPDVMFAEDSTLLDQTGYTQAALFAWEVAVFRLVTHWGATPDYLLGHSVGEVAAAHVAGVLSIKDACTLVSARARLMQALPPGGAMFAVEAGEQELLDLVAGHEQHVSVAAVNGPTSAVLSGDEDVVSRLVRQLAEKGRRTKRLPVSHAFHSPRMTPMLDEFGRVARSLTFHEPRIPIVSNGRVTEPDYWVQHVRQTVRYGDGLAWLKSRNVTSLELGPTESEAHAVTKAVAQLPDLDWTAVFGERTLVDLPTYAFQHTRYWHDHAHADINEWRYRIEWRPIPDRPRSTLSGTWLVLHDDADDLVPSLVRALTDRGARAVPARTADQAGVSGVVSLLGLAGTLALLQAPGDAPVWCVTRGADDPAQAMVWGLGRTAALEYPQRWGGLIDLPPPWDERAVGRLCDMLGGSEDQVAVRSSGVYARRLVRASAAPSGPQWTFRGTVLVTGGTGELGGHVARWLARTGADHLVLASRRGPDAPGAARLKAELGIDVTFAACDVTDRDQVAKLVQGLDVRAVVHLAGTSLFAAIADTTLDVPDAKVLGAKHLDEVLKDVPLDAFVLFSSVAATWGSAGLGGYAAANAFLDALAEKRRAAGQVATSIAWGPWEGAGMSGDTERWRQRGLSPMSPQLALTALHQALDRDATLLTVADVDWSRFAPAFTVARRSPLIDEFVASPLAQRLAGLPDVEQERLVLKLVSTHSLRLIGHDSLDVDRAFADLGFDSMTAVELRRRLVEDTGLNLRTTLLFDHPTPAALARHLRAMVAGRVETAPATAPGPADEPIAIVAMGCRYPGDVRSPDDLWRLLEAGVDAISDFPADRGWDTVDSAVHQGGFLADADRFDNDFFGISPREALAMDPQQRLLLEVAWETVERAGIDPESLRGSQTSVFAGCGGQDYARLLTSSDGYLMTGNASSVASGRVAYTLGLAGAAITVDTACSSSLVALHLAVQALRQGECSLALAGGAAVLSTPDVFVEFSRQRALSPDGRCRSFAASADGTGWAEGVGLVLVERLSDAQRLGHPVLAVVRGSAINSDGASNGLSAPSGPAQEHVIRAALANARLTAEDVDAVEGHGTGTTLGDPIEVTSLLAAYGHRDRPLWLGSLKSNIGHTQAAAGIGGVIKMVLALRHGLLPRTLHVDAPTPHVPWSGAVSLLIEPVAWPEADRPRRAGVSSFGISGTNAHVILEQAPPIAGAPRSSEAVVPWVLSAKSPSRLRAQAQRLLAHLRADPDLRPVDLGYSLVTTRPSFDHRAVFVGGDRDDLMSALARIDSDATRSVTGKTVFVFPGQGTQWAGMGRDLLDRSPAFAEQFEACADALGEHVDWSPMDVLRAADPLERVDIVQPMLFATMVSLAAVWRAFGIRPDAVVGHSQGEIAAAYVAGGLSLSDATRIVVSRSKAIAVLAGRGGMVSLPRPVAEVAEIITPYEDRLGIAAINGPLSTVVSGDVGALSELVAGGARWIPVDYASHSVQVESVRDPLLDMLSGVSPRSSEVAFYSTVTGGLLDTAKLNTEYWFRNLRETVVFERAVRALLADEYGVFVETSPHPVLTVGIQEVSDSPLVVGSLRRDQDSWPELLTSLAELHVHGVDVTWSEAFTGLNARRVELPPSVVQPRRFWPDKPILGPPVPLATGDGVLFNGRLSVSTQPWLADHQVLDSVVLPGTAFVELAVHAGRQLGCDLLDELVLTTPLVLDGAGVTLQLMLGEPDDSGRRSVTIHSCPDGTSSWTCHATGTLAPGGSPEARLAEWPPAGDPLRTDDLYDRLAERGYRYGPAFQGVRAAWRRGSEVYAEVALPNVHPAALMDAALHAIGDEGPARMPFSWHGVRMSTIQSSAARVRISRVADDTVALSIADDSGRPLVSVDSLVLRDIGALDSLFHLDWRPVAAGTPAGRWAVLGPDLRLDFDRYQNLDDLDFVPDVVLASCPPTAHELPMAARESTNRVLALMQAWLADPRFASSRLVLITRGAVAIGDGVPNLAEAPVWGLVRSAQIEHPDRFVVLDIDSSEAIPAAVATNEPQLALRDGAVLVPRLTRVSRPGGGRPLDPAGTVVIVGGTGTLGSLVARHLLQQHGIRHLVLVGRSGSSSFGPEVRIEKCDAADRSALAAVLATIPTEHPLTAVIHAAGVLDDATIESLSPQQTDAVFKSKVDIAWHLHELTKDLDLARFVVFSSAAATLGSAGQGSYAAANSFLDALAAHRPDTVSLAWGLWAPKSAMTSRAARIPGMAELTAAQGLALFDAALAADQRFLAPVRLDTSSLREQPVTPAVLRDLVSLPRPQQPLVTRPDQEGAVLDLVRTQVAGVLGHTTTLDDQRAFAELGFDSLTAVELRNRLSAATGLRLPTTLVFDHPNTTALAEHLRTLLFPETKARPAEVRSRNHEPIAIVGMACRYPGDVRSPEDLWRLVESGGDAISAFPSDRGWDATGYGGFLRDADRFDAKFFGIGTHEATAMDPQQRLLLETGWEAFERAGLDPRGLRGSQTGVFVGLMYSDYGYQLRQVPDELAGYIGNGTAGSVASGRLAYTFGLEGPAVTIDTACSSSLVATHFAVNSLRQGECELALAGGVTILATPGVFSEFQRQGGLAPDGRCKSFAAAADGTGFSEGVGLLVLERLSDARRNGHQVLAVIRGSAINSDGASNGLTAPNGRAQERVIRQALADAQLSTVDIDAVEAHGTGTTLGDPIEAGALATAYGPDRDRPLWLGSVKSNIGHTQAAAGVAGVIKMVQALRHGRLPMTLHVDRPTAQVDWPASVSLLTEGRPWPGTDRPRRAAVSSFGVSGTNAHLILEEAADEREPGRRLDVVPWVVSGPTEAALRAQAERLLAFPCTDLTGAGLSLATRTVFDHRAVVTGADRDELNRGLAALAHGDPAANLVRGVATEAGKIAFLFPGQGSQRAQMGRSLYETFHLYAKAFDEVAGHFGMDLADVVFAEDGTALDQTGYAQPALFALEVALCRLLDHVGLRPDYVLGHSVGELAAACVAGVLSLPDACTLVAARGRLMQALPSGGAMVFVQATEDEILALADQVDIAALNGPYATVVSGDRDAVDRVAAHWAGQGRTTKLLRVSHAFHSRHMDSMLGEFGRIAEGLPHSAPTVPMVATATGQPTDPGYWARQVREPVRFGAGVQTLVDLGVRTYVEVGPNAVLSAMLPEDVASVPVLPDFTKELASLHVRGVRVDWSTLFAGARPADVPTYAFQRQRYWLGDTVPVAEVTDEPRLHERLAGLSESDQETLLLHLVRTHVAAVLGLATPDAIGADDDFLDVGLSSFTGLDLRNRLCEATGLELPPVVVFDCPTPTRLVRYLRMELNGTQRP</sequence>
<dbReference type="Gene3D" id="3.40.50.720">
    <property type="entry name" value="NAD(P)-binding Rossmann-like Domain"/>
    <property type="match status" value="2"/>
</dbReference>
<dbReference type="SMART" id="SM00825">
    <property type="entry name" value="PKS_KS"/>
    <property type="match status" value="3"/>
</dbReference>
<dbReference type="Pfam" id="PF00698">
    <property type="entry name" value="Acyl_transf_1"/>
    <property type="match status" value="3"/>
</dbReference>
<dbReference type="Pfam" id="PF21089">
    <property type="entry name" value="PKS_DH_N"/>
    <property type="match status" value="1"/>
</dbReference>
<dbReference type="SMART" id="SM00822">
    <property type="entry name" value="PKS_KR"/>
    <property type="match status" value="2"/>
</dbReference>
<dbReference type="SUPFAM" id="SSF101173">
    <property type="entry name" value="Docking domain B of the erythromycin polyketide synthase (DEBS)"/>
    <property type="match status" value="1"/>
</dbReference>
<dbReference type="GO" id="GO:0004312">
    <property type="term" value="F:fatty acid synthase activity"/>
    <property type="evidence" value="ECO:0007669"/>
    <property type="project" value="TreeGrafter"/>
</dbReference>
<dbReference type="PROSITE" id="PS50075">
    <property type="entry name" value="CARRIER"/>
    <property type="match status" value="3"/>
</dbReference>
<evidence type="ECO:0000259" key="9">
    <source>
        <dbReference type="PROSITE" id="PS52004"/>
    </source>
</evidence>
<dbReference type="Gene3D" id="3.40.47.10">
    <property type="match status" value="3"/>
</dbReference>
<dbReference type="PANTHER" id="PTHR43775">
    <property type="entry name" value="FATTY ACID SYNTHASE"/>
    <property type="match status" value="1"/>
</dbReference>
<dbReference type="SMART" id="SM00826">
    <property type="entry name" value="PKS_DH"/>
    <property type="match status" value="1"/>
</dbReference>
<dbReference type="InterPro" id="IPR032821">
    <property type="entry name" value="PKS_assoc"/>
</dbReference>
<keyword evidence="12" id="KW-1185">Reference proteome</keyword>
<dbReference type="PROSITE" id="PS52004">
    <property type="entry name" value="KS3_2"/>
    <property type="match status" value="3"/>
</dbReference>
<dbReference type="SUPFAM" id="SSF53901">
    <property type="entry name" value="Thiolase-like"/>
    <property type="match status" value="3"/>
</dbReference>
<dbReference type="CDD" id="cd08952">
    <property type="entry name" value="KR_1_SDR_x"/>
    <property type="match status" value="1"/>
</dbReference>
<dbReference type="InterPro" id="IPR057326">
    <property type="entry name" value="KR_dom"/>
</dbReference>
<keyword evidence="5" id="KW-0511">Multifunctional enzyme</keyword>
<dbReference type="SMART" id="SM00823">
    <property type="entry name" value="PKS_PP"/>
    <property type="match status" value="3"/>
</dbReference>
<dbReference type="CDD" id="cd08956">
    <property type="entry name" value="KR_3_FAS_SDR_x"/>
    <property type="match status" value="1"/>
</dbReference>
<dbReference type="Pfam" id="PF08659">
    <property type="entry name" value="KR"/>
    <property type="match status" value="2"/>
</dbReference>
<keyword evidence="6" id="KW-0012">Acyltransferase</keyword>
<dbReference type="SMART" id="SM01294">
    <property type="entry name" value="PKS_PP_betabranch"/>
    <property type="match status" value="2"/>
</dbReference>
<name>A0A4R2JQ43_9PSEU</name>
<dbReference type="PANTHER" id="PTHR43775:SF51">
    <property type="entry name" value="INACTIVE PHENOLPHTHIOCEROL SYNTHESIS POLYKETIDE SYNTHASE TYPE I PKS1-RELATED"/>
    <property type="match status" value="1"/>
</dbReference>
<dbReference type="Pfam" id="PF00109">
    <property type="entry name" value="ketoacyl-synt"/>
    <property type="match status" value="3"/>
</dbReference>
<dbReference type="InterPro" id="IPR020806">
    <property type="entry name" value="PKS_PP-bd"/>
</dbReference>